<sequence>MLDLKSRKVVNQMLSKLSEKYSDLNGQIYHQSNSCVIKLKRQGQNNANIEINFNGNIASIIDTIEVQGPTWLLNKELQRIKLTGKYWDFDVIDYYYNESIFKPSICLIVKKPA</sequence>
<reference evidence="1 2" key="1">
    <citation type="submission" date="2021-12" db="EMBL/GenBank/DDBJ databases">
        <title>Genome sequencing of bacteria with rrn-lacking chromosome and rrn-plasmid.</title>
        <authorList>
            <person name="Anda M."/>
            <person name="Iwasaki W."/>
        </authorList>
    </citation>
    <scope>NUCLEOTIDE SEQUENCE [LARGE SCALE GENOMIC DNA]</scope>
    <source>
        <strain evidence="1 2">NBRC 101262</strain>
        <plasmid evidence="1 2">pPP3</plasmid>
    </source>
</reference>
<name>A0ABN6LEC2_9BACT</name>
<proteinExistence type="predicted"/>
<protein>
    <submittedName>
        <fullName evidence="1">Uncharacterized protein</fullName>
    </submittedName>
</protein>
<dbReference type="RefSeq" id="WP_338398982.1">
    <property type="nucleotide sequence ID" value="NZ_AP025295.1"/>
</dbReference>
<dbReference type="Proteomes" id="UP001354989">
    <property type="component" value="Plasmid pPP3"/>
</dbReference>
<gene>
    <name evidence="1" type="ORF">PEPS_38100</name>
</gene>
<keyword evidence="2" id="KW-1185">Reference proteome</keyword>
<keyword evidence="1" id="KW-0614">Plasmid</keyword>
<evidence type="ECO:0000313" key="1">
    <source>
        <dbReference type="EMBL" id="BDD01530.1"/>
    </source>
</evidence>
<accession>A0ABN6LEC2</accession>
<evidence type="ECO:0000313" key="2">
    <source>
        <dbReference type="Proteomes" id="UP001354989"/>
    </source>
</evidence>
<organism evidence="1 2">
    <name type="scientific">Persicobacter psychrovividus</name>
    <dbReference type="NCBI Taxonomy" id="387638"/>
    <lineage>
        <taxon>Bacteria</taxon>
        <taxon>Pseudomonadati</taxon>
        <taxon>Bacteroidota</taxon>
        <taxon>Cytophagia</taxon>
        <taxon>Cytophagales</taxon>
        <taxon>Persicobacteraceae</taxon>
        <taxon>Persicobacter</taxon>
    </lineage>
</organism>
<dbReference type="EMBL" id="AP025295">
    <property type="protein sequence ID" value="BDD01530.1"/>
    <property type="molecule type" value="Genomic_DNA"/>
</dbReference>
<geneLocation type="plasmid" evidence="1 2">
    <name>pPP3</name>
</geneLocation>